<dbReference type="GO" id="GO:0046912">
    <property type="term" value="F:acyltransferase activity, acyl groups converted into alkyl on transfer"/>
    <property type="evidence" value="ECO:0007669"/>
    <property type="project" value="InterPro"/>
</dbReference>
<dbReference type="PRINTS" id="PR00143">
    <property type="entry name" value="CITRTSNTHASE"/>
</dbReference>
<protein>
    <recommendedName>
        <fullName evidence="1">Citrate synthase</fullName>
    </recommendedName>
</protein>
<accession>A0A9N9EPD2</accession>
<keyword evidence="1" id="KW-0808">Transferase</keyword>
<dbReference type="AlphaFoldDB" id="A0A9N9EPD2"/>
<dbReference type="GO" id="GO:0005759">
    <property type="term" value="C:mitochondrial matrix"/>
    <property type="evidence" value="ECO:0007669"/>
    <property type="project" value="TreeGrafter"/>
</dbReference>
<dbReference type="SUPFAM" id="SSF48256">
    <property type="entry name" value="Citrate synthase"/>
    <property type="match status" value="1"/>
</dbReference>
<proteinExistence type="inferred from homology"/>
<dbReference type="GO" id="GO:0005975">
    <property type="term" value="P:carbohydrate metabolic process"/>
    <property type="evidence" value="ECO:0007669"/>
    <property type="project" value="TreeGrafter"/>
</dbReference>
<evidence type="ECO:0000256" key="1">
    <source>
        <dbReference type="RuleBase" id="RU000441"/>
    </source>
</evidence>
<comment type="caution">
    <text evidence="2">The sequence shown here is derived from an EMBL/GenBank/DDBJ whole genome shotgun (WGS) entry which is preliminary data.</text>
</comment>
<dbReference type="Gene3D" id="1.10.580.10">
    <property type="entry name" value="Citrate Synthase, domain 1"/>
    <property type="match status" value="1"/>
</dbReference>
<gene>
    <name evidence="2" type="ORF">FCALED_LOCUS12866</name>
</gene>
<dbReference type="PANTHER" id="PTHR11739">
    <property type="entry name" value="CITRATE SYNTHASE"/>
    <property type="match status" value="1"/>
</dbReference>
<dbReference type="InterPro" id="IPR016142">
    <property type="entry name" value="Citrate_synth-like_lrg_a-sub"/>
</dbReference>
<dbReference type="EMBL" id="CAJVPQ010006780">
    <property type="protein sequence ID" value="CAG8689215.1"/>
    <property type="molecule type" value="Genomic_DNA"/>
</dbReference>
<dbReference type="PANTHER" id="PTHR11739:SF8">
    <property type="entry name" value="CITRATE SYNTHASE, MITOCHONDRIAL"/>
    <property type="match status" value="1"/>
</dbReference>
<evidence type="ECO:0000313" key="3">
    <source>
        <dbReference type="Proteomes" id="UP000789570"/>
    </source>
</evidence>
<name>A0A9N9EPD2_9GLOM</name>
<keyword evidence="3" id="KW-1185">Reference proteome</keyword>
<dbReference type="InterPro" id="IPR002020">
    <property type="entry name" value="Citrate_synthase"/>
</dbReference>
<dbReference type="OrthoDB" id="8017587at2759"/>
<organism evidence="2 3">
    <name type="scientific">Funneliformis caledonium</name>
    <dbReference type="NCBI Taxonomy" id="1117310"/>
    <lineage>
        <taxon>Eukaryota</taxon>
        <taxon>Fungi</taxon>
        <taxon>Fungi incertae sedis</taxon>
        <taxon>Mucoromycota</taxon>
        <taxon>Glomeromycotina</taxon>
        <taxon>Glomeromycetes</taxon>
        <taxon>Glomerales</taxon>
        <taxon>Glomeraceae</taxon>
        <taxon>Funneliformis</taxon>
    </lineage>
</organism>
<feature type="non-terminal residue" evidence="2">
    <location>
        <position position="322"/>
    </location>
</feature>
<comment type="similarity">
    <text evidence="1">Belongs to the citrate synthase family.</text>
</comment>
<dbReference type="Pfam" id="PF00285">
    <property type="entry name" value="Citrate_synt"/>
    <property type="match status" value="1"/>
</dbReference>
<reference evidence="2" key="1">
    <citation type="submission" date="2021-06" db="EMBL/GenBank/DDBJ databases">
        <authorList>
            <person name="Kallberg Y."/>
            <person name="Tangrot J."/>
            <person name="Rosling A."/>
        </authorList>
    </citation>
    <scope>NUCLEOTIDE SEQUENCE</scope>
    <source>
        <strain evidence="2">UK204</strain>
    </source>
</reference>
<sequence length="322" mass="35449">MSFSRPLSRASFSLSKKLTAKPLSTALPLARQIYPATITGAIRSLHASKSKSLKERLEELIPLKQEEIKQVKKEHGAKSLGNVTVDMVYGGMRGIKGLIWEGSVLDPEEGIEFRGLTIPDCRKRLPAADGGGEPLPEGLFWLLLTGEIPTKEQVDAISAEWAARSSIPSFVEDLIDRCPNTLHPMSQFSLAVTALQHDSSFAKAYQSGVNKSEYWQYAYEDAMDLISKLPAIAGRIYRNVYKDGKVPSIEMDKDYSYNLAKILGYSEDKDFVELLRLYLTIHSDHEGGNVSAHTMRLVGSALSDPYISFSACLNGLAGPLHG</sequence>
<dbReference type="Proteomes" id="UP000789570">
    <property type="component" value="Unassembled WGS sequence"/>
</dbReference>
<dbReference type="GO" id="GO:0006099">
    <property type="term" value="P:tricarboxylic acid cycle"/>
    <property type="evidence" value="ECO:0007669"/>
    <property type="project" value="TreeGrafter"/>
</dbReference>
<evidence type="ECO:0000313" key="2">
    <source>
        <dbReference type="EMBL" id="CAG8689215.1"/>
    </source>
</evidence>
<dbReference type="InterPro" id="IPR036969">
    <property type="entry name" value="Citrate_synthase_sf"/>
</dbReference>
<dbReference type="FunFam" id="1.10.580.10:FF:000001">
    <property type="entry name" value="Citrate synthase"/>
    <property type="match status" value="1"/>
</dbReference>